<dbReference type="Proteomes" id="UP000187455">
    <property type="component" value="Unassembled WGS sequence"/>
</dbReference>
<keyword evidence="2" id="KW-1185">Reference proteome</keyword>
<proteinExistence type="predicted"/>
<evidence type="ECO:0000313" key="2">
    <source>
        <dbReference type="Proteomes" id="UP000187455"/>
    </source>
</evidence>
<reference evidence="1 2" key="1">
    <citation type="journal article" date="2016" name="Mol. Biol. Evol.">
        <title>Genome-Wide Survey of Gut Fungi (Harpellales) Reveals the First Horizontally Transferred Ubiquitin Gene from a Mosquito Host.</title>
        <authorList>
            <person name="Wang Y."/>
            <person name="White M.M."/>
            <person name="Kvist S."/>
            <person name="Moncalvo J.M."/>
        </authorList>
    </citation>
    <scope>NUCLEOTIDE SEQUENCE [LARGE SCALE GENOMIC DNA]</scope>
    <source>
        <strain evidence="1 2">ALG-7-W6</strain>
    </source>
</reference>
<evidence type="ECO:0000313" key="1">
    <source>
        <dbReference type="EMBL" id="OLY78221.1"/>
    </source>
</evidence>
<organism evidence="1 2">
    <name type="scientific">Smittium mucronatum</name>
    <dbReference type="NCBI Taxonomy" id="133383"/>
    <lineage>
        <taxon>Eukaryota</taxon>
        <taxon>Fungi</taxon>
        <taxon>Fungi incertae sedis</taxon>
        <taxon>Zoopagomycota</taxon>
        <taxon>Kickxellomycotina</taxon>
        <taxon>Harpellomycetes</taxon>
        <taxon>Harpellales</taxon>
        <taxon>Legeriomycetaceae</taxon>
        <taxon>Smittium</taxon>
    </lineage>
</organism>
<dbReference type="OrthoDB" id="5686618at2759"/>
<dbReference type="AlphaFoldDB" id="A0A1R0GMV0"/>
<name>A0A1R0GMV0_9FUNG</name>
<accession>A0A1R0GMV0</accession>
<protein>
    <submittedName>
        <fullName evidence="1">Uncharacterized protein</fullName>
    </submittedName>
</protein>
<sequence length="74" mass="8966">MVKKYLLDNSMIGNKVYLIKNGENVSVKVPIYYLESTRNEIYKEMIRENKDLEIDINSFYKMRPKNFKNPMRKK</sequence>
<gene>
    <name evidence="1" type="ORF">AYI68_g7732</name>
</gene>
<comment type="caution">
    <text evidence="1">The sequence shown here is derived from an EMBL/GenBank/DDBJ whole genome shotgun (WGS) entry which is preliminary data.</text>
</comment>
<dbReference type="EMBL" id="LSSL01006952">
    <property type="protein sequence ID" value="OLY78221.1"/>
    <property type="molecule type" value="Genomic_DNA"/>
</dbReference>